<comment type="caution">
    <text evidence="2">The sequence shown here is derived from an EMBL/GenBank/DDBJ whole genome shotgun (WGS) entry which is preliminary data.</text>
</comment>
<organism evidence="2 3">
    <name type="scientific">Pleurodeles waltl</name>
    <name type="common">Iberian ribbed newt</name>
    <dbReference type="NCBI Taxonomy" id="8319"/>
    <lineage>
        <taxon>Eukaryota</taxon>
        <taxon>Metazoa</taxon>
        <taxon>Chordata</taxon>
        <taxon>Craniata</taxon>
        <taxon>Vertebrata</taxon>
        <taxon>Euteleostomi</taxon>
        <taxon>Amphibia</taxon>
        <taxon>Batrachia</taxon>
        <taxon>Caudata</taxon>
        <taxon>Salamandroidea</taxon>
        <taxon>Salamandridae</taxon>
        <taxon>Pleurodelinae</taxon>
        <taxon>Pleurodeles</taxon>
    </lineage>
</organism>
<name>A0AAV7TF62_PLEWA</name>
<evidence type="ECO:0000313" key="2">
    <source>
        <dbReference type="EMBL" id="KAJ1175207.1"/>
    </source>
</evidence>
<proteinExistence type="predicted"/>
<accession>A0AAV7TF62</accession>
<keyword evidence="3" id="KW-1185">Reference proteome</keyword>
<dbReference type="Proteomes" id="UP001066276">
    <property type="component" value="Chromosome 3_2"/>
</dbReference>
<dbReference type="EMBL" id="JANPWB010000006">
    <property type="protein sequence ID" value="KAJ1175207.1"/>
    <property type="molecule type" value="Genomic_DNA"/>
</dbReference>
<sequence length="271" mass="30316">MTPRQPPFLARHVSGDDCRQNHTFLALYGTTPWRAECSQGCHVLSGSAHGRSSHTASDAVFVILWKHKHSRWSCGVLGWLLMAPKTLRTARMLQVKPSMETNAGRRDKKQSAAPSKTESARKEKEYSKAPQRLRNYSIKLHRSLRCSSNQRGLIRPLELIGGSTIILAYADDVAVVTTDPAVAFKEIEYEAARFGRVSQYLLNKTKCQILANGWTTIVDKRKMTQVRYLGVKLTLNLDEIVEINLASVLAKAKKELRCINNLQLSLVGTAT</sequence>
<evidence type="ECO:0008006" key="4">
    <source>
        <dbReference type="Google" id="ProtNLM"/>
    </source>
</evidence>
<reference evidence="2" key="1">
    <citation type="journal article" date="2022" name="bioRxiv">
        <title>Sequencing and chromosome-scale assembly of the giantPleurodeles waltlgenome.</title>
        <authorList>
            <person name="Brown T."/>
            <person name="Elewa A."/>
            <person name="Iarovenko S."/>
            <person name="Subramanian E."/>
            <person name="Araus A.J."/>
            <person name="Petzold A."/>
            <person name="Susuki M."/>
            <person name="Suzuki K.-i.T."/>
            <person name="Hayashi T."/>
            <person name="Toyoda A."/>
            <person name="Oliveira C."/>
            <person name="Osipova E."/>
            <person name="Leigh N.D."/>
            <person name="Simon A."/>
            <person name="Yun M.H."/>
        </authorList>
    </citation>
    <scope>NUCLEOTIDE SEQUENCE</scope>
    <source>
        <strain evidence="2">20211129_DDA</strain>
        <tissue evidence="2">Liver</tissue>
    </source>
</reference>
<feature type="compositionally biased region" description="Basic and acidic residues" evidence="1">
    <location>
        <begin position="118"/>
        <end position="127"/>
    </location>
</feature>
<dbReference type="AlphaFoldDB" id="A0AAV7TF62"/>
<evidence type="ECO:0000256" key="1">
    <source>
        <dbReference type="SAM" id="MobiDB-lite"/>
    </source>
</evidence>
<protein>
    <recommendedName>
        <fullName evidence="4">Reverse transcriptase domain-containing protein</fullName>
    </recommendedName>
</protein>
<feature type="region of interest" description="Disordered" evidence="1">
    <location>
        <begin position="95"/>
        <end position="128"/>
    </location>
</feature>
<gene>
    <name evidence="2" type="ORF">NDU88_000498</name>
</gene>
<evidence type="ECO:0000313" key="3">
    <source>
        <dbReference type="Proteomes" id="UP001066276"/>
    </source>
</evidence>